<proteinExistence type="predicted"/>
<evidence type="ECO:0000313" key="1">
    <source>
        <dbReference type="EMBL" id="BFO16747.1"/>
    </source>
</evidence>
<accession>A0AAT9HH63</accession>
<protein>
    <submittedName>
        <fullName evidence="1">Uncharacterized protein</fullName>
    </submittedName>
</protein>
<dbReference type="EMBL" id="AP035768">
    <property type="protein sequence ID" value="BFO16747.1"/>
    <property type="molecule type" value="Genomic_DNA"/>
</dbReference>
<reference evidence="1" key="2">
    <citation type="submission" date="2024-07" db="EMBL/GenBank/DDBJ databases">
        <title>Streptomyces haneummycinica sp. nov., a new antibiotic-producing actinobacterium isolated from marine sediment.</title>
        <authorList>
            <person name="Uemura M."/>
            <person name="Hamada M."/>
            <person name="Hirano S."/>
            <person name="Kobayashi K."/>
            <person name="Ohshiro T."/>
            <person name="Kobayashi T."/>
            <person name="Terahara T."/>
        </authorList>
    </citation>
    <scope>NUCLEOTIDE SEQUENCE</scope>
    <source>
        <strain evidence="1">KM77-8</strain>
    </source>
</reference>
<sequence length="63" mass="6713">MSGDPDRLGNGRRVGAPVGGEVGSAIQVHSFARCPKNSVPAGSDRGRTVALAWLLLRRDQDQR</sequence>
<dbReference type="AlphaFoldDB" id="A0AAT9HH63"/>
<name>A0AAT9HH63_9ACTN</name>
<reference evidence="1" key="1">
    <citation type="submission" date="2024-06" db="EMBL/GenBank/DDBJ databases">
        <authorList>
            <consortium name="consrtm"/>
            <person name="Uemura M."/>
            <person name="Terahara T."/>
        </authorList>
    </citation>
    <scope>NUCLEOTIDE SEQUENCE</scope>
    <source>
        <strain evidence="1">KM77-8</strain>
    </source>
</reference>
<gene>
    <name evidence="1" type="ORF">SHKM778_31350</name>
</gene>
<organism evidence="1">
    <name type="scientific">Streptomyces haneummycinicus</name>
    <dbReference type="NCBI Taxonomy" id="3074435"/>
    <lineage>
        <taxon>Bacteria</taxon>
        <taxon>Bacillati</taxon>
        <taxon>Actinomycetota</taxon>
        <taxon>Actinomycetes</taxon>
        <taxon>Kitasatosporales</taxon>
        <taxon>Streptomycetaceae</taxon>
        <taxon>Streptomyces</taxon>
    </lineage>
</organism>